<sequence length="281" mass="29697">MRATTRAFAVGSAAALALVLTACGTDSAGGPAETVSATSAPSDVASDPGQPSTPDGPAELTREQFVDVNQQAMQEVSRYRYTMSATGGPNELSFAYDVVLDDEDTRVGMTMTSQGMEATTVIADGMYYMNLGELSGNKYVIIDPADTQNPLASQLPDPQQLAQAGQNAQFDDALVELEAVGVEEIAGVPAMHYTMTLDTAAYVEAMSGNLGGMLEDAMAQLPETMTSDAWLDAEGRTVQTVSEFQGVTTTMTFGDWDDESVTVEVPPADELIDWQDVDTTA</sequence>
<evidence type="ECO:0008006" key="5">
    <source>
        <dbReference type="Google" id="ProtNLM"/>
    </source>
</evidence>
<feature type="signal peptide" evidence="2">
    <location>
        <begin position="1"/>
        <end position="28"/>
    </location>
</feature>
<feature type="region of interest" description="Disordered" evidence="1">
    <location>
        <begin position="28"/>
        <end position="59"/>
    </location>
</feature>
<proteinExistence type="predicted"/>
<protein>
    <recommendedName>
        <fullName evidence="5">Lipoprotein</fullName>
    </recommendedName>
</protein>
<dbReference type="PROSITE" id="PS51257">
    <property type="entry name" value="PROKAR_LIPOPROTEIN"/>
    <property type="match status" value="1"/>
</dbReference>
<keyword evidence="2" id="KW-0732">Signal</keyword>
<organism evidence="3 4">
    <name type="scientific">Cellulomonas fulva</name>
    <dbReference type="NCBI Taxonomy" id="2835530"/>
    <lineage>
        <taxon>Bacteria</taxon>
        <taxon>Bacillati</taxon>
        <taxon>Actinomycetota</taxon>
        <taxon>Actinomycetes</taxon>
        <taxon>Micrococcales</taxon>
        <taxon>Cellulomonadaceae</taxon>
        <taxon>Cellulomonas</taxon>
    </lineage>
</organism>
<feature type="chain" id="PRO_5046032364" description="Lipoprotein" evidence="2">
    <location>
        <begin position="29"/>
        <end position="281"/>
    </location>
</feature>
<dbReference type="InterPro" id="IPR029046">
    <property type="entry name" value="LolA/LolB/LppX"/>
</dbReference>
<evidence type="ECO:0000256" key="2">
    <source>
        <dbReference type="SAM" id="SignalP"/>
    </source>
</evidence>
<dbReference type="Proteomes" id="UP000722125">
    <property type="component" value="Unassembled WGS sequence"/>
</dbReference>
<dbReference type="EMBL" id="JAHBOH010000001">
    <property type="protein sequence ID" value="MBT0993655.1"/>
    <property type="molecule type" value="Genomic_DNA"/>
</dbReference>
<comment type="caution">
    <text evidence="3">The sequence shown here is derived from an EMBL/GenBank/DDBJ whole genome shotgun (WGS) entry which is preliminary data.</text>
</comment>
<reference evidence="3 4" key="1">
    <citation type="submission" date="2021-05" db="EMBL/GenBank/DDBJ databases">
        <title>Description of Cellulomonas sp. DKR-3 sp. nov.</title>
        <authorList>
            <person name="Dahal R.H."/>
            <person name="Chaudhary D.K."/>
        </authorList>
    </citation>
    <scope>NUCLEOTIDE SEQUENCE [LARGE SCALE GENOMIC DNA]</scope>
    <source>
        <strain evidence="3 4">DKR-3</strain>
    </source>
</reference>
<evidence type="ECO:0000313" key="3">
    <source>
        <dbReference type="EMBL" id="MBT0993655.1"/>
    </source>
</evidence>
<accession>A0ABS5TWY3</accession>
<name>A0ABS5TWY3_9CELL</name>
<keyword evidence="4" id="KW-1185">Reference proteome</keyword>
<dbReference type="SUPFAM" id="SSF89392">
    <property type="entry name" value="Prokaryotic lipoproteins and lipoprotein localization factors"/>
    <property type="match status" value="1"/>
</dbReference>
<evidence type="ECO:0000313" key="4">
    <source>
        <dbReference type="Proteomes" id="UP000722125"/>
    </source>
</evidence>
<evidence type="ECO:0000256" key="1">
    <source>
        <dbReference type="SAM" id="MobiDB-lite"/>
    </source>
</evidence>
<dbReference type="RefSeq" id="WP_214347578.1">
    <property type="nucleotide sequence ID" value="NZ_JAHBOH010000001.1"/>
</dbReference>
<gene>
    <name evidence="3" type="ORF">KIN34_05070</name>
</gene>
<dbReference type="Gene3D" id="2.50.20.20">
    <property type="match status" value="1"/>
</dbReference>